<feature type="domain" description="Extracellular endo-alpha-(1-&gt;5)-L-arabinanase C-terminal" evidence="7">
    <location>
        <begin position="597"/>
        <end position="706"/>
    </location>
</feature>
<accession>A0A173N0A2</accession>
<evidence type="ECO:0000256" key="1">
    <source>
        <dbReference type="ARBA" id="ARBA00004834"/>
    </source>
</evidence>
<dbReference type="PANTHER" id="PTHR43301:SF3">
    <property type="entry name" value="ARABINAN ENDO-1,5-ALPHA-L-ARABINOSIDASE A-RELATED"/>
    <property type="match status" value="1"/>
</dbReference>
<gene>
    <name evidence="8" type="primary">Ara43B</name>
</gene>
<dbReference type="Pfam" id="PF16369">
    <property type="entry name" value="GH43_C"/>
    <property type="match status" value="1"/>
</dbReference>
<dbReference type="Gene3D" id="2.80.10.50">
    <property type="match status" value="1"/>
</dbReference>
<comment type="pathway">
    <text evidence="1">Glycan metabolism; L-arabinan degradation.</text>
</comment>
<reference evidence="8" key="1">
    <citation type="submission" date="2009-04" db="EMBL/GenBank/DDBJ databases">
        <title>Clostridium cellulovorans cellulosomal and noncellulosomal genes.</title>
        <authorList>
            <person name="Tamaru Y."/>
        </authorList>
    </citation>
    <scope>NUCLEOTIDE SEQUENCE</scope>
</reference>
<dbReference type="InterPro" id="IPR035992">
    <property type="entry name" value="Ricin_B-like_lectins"/>
</dbReference>
<name>A0A173N0A2_CLOCL</name>
<feature type="site" description="Important for catalytic activity, responsible for pKa modulation of the active site Glu and correct orientation of both the proton donor and substrate" evidence="5">
    <location>
        <position position="407"/>
    </location>
</feature>
<evidence type="ECO:0000313" key="8">
    <source>
        <dbReference type="EMBL" id="BAV13132.1"/>
    </source>
</evidence>
<organism evidence="8">
    <name type="scientific">Clostridium cellulovorans</name>
    <dbReference type="NCBI Taxonomy" id="1493"/>
    <lineage>
        <taxon>Bacteria</taxon>
        <taxon>Bacillati</taxon>
        <taxon>Bacillota</taxon>
        <taxon>Clostridia</taxon>
        <taxon>Eubacteriales</taxon>
        <taxon>Clostridiaceae</taxon>
        <taxon>Clostridium</taxon>
    </lineage>
</organism>
<evidence type="ECO:0000256" key="3">
    <source>
        <dbReference type="ARBA" id="ARBA00022801"/>
    </source>
</evidence>
<evidence type="ECO:0000256" key="2">
    <source>
        <dbReference type="ARBA" id="ARBA00009865"/>
    </source>
</evidence>
<evidence type="ECO:0000259" key="7">
    <source>
        <dbReference type="Pfam" id="PF16369"/>
    </source>
</evidence>
<dbReference type="GO" id="GO:0005975">
    <property type="term" value="P:carbohydrate metabolic process"/>
    <property type="evidence" value="ECO:0007669"/>
    <property type="project" value="InterPro"/>
</dbReference>
<evidence type="ECO:0000256" key="4">
    <source>
        <dbReference type="ARBA" id="ARBA00023295"/>
    </source>
</evidence>
<dbReference type="InterPro" id="IPR050727">
    <property type="entry name" value="GH43_arabinanases"/>
</dbReference>
<dbReference type="AlphaFoldDB" id="A0A173N0A2"/>
<dbReference type="PROSITE" id="PS50231">
    <property type="entry name" value="RICIN_B_LECTIN"/>
    <property type="match status" value="1"/>
</dbReference>
<feature type="domain" description="Ricin B lectin" evidence="6">
    <location>
        <begin position="108"/>
        <end position="187"/>
    </location>
</feature>
<dbReference type="Pfam" id="PF14200">
    <property type="entry name" value="RicinB_lectin_2"/>
    <property type="match status" value="1"/>
</dbReference>
<dbReference type="EMBL" id="AB499233">
    <property type="protein sequence ID" value="BAV13132.1"/>
    <property type="molecule type" value="Genomic_DNA"/>
</dbReference>
<dbReference type="Gene3D" id="2.40.128.10">
    <property type="match status" value="1"/>
</dbReference>
<dbReference type="InterPro" id="IPR000772">
    <property type="entry name" value="Ricin_B_lectin"/>
</dbReference>
<dbReference type="InterPro" id="IPR032291">
    <property type="entry name" value="Abn2_C"/>
</dbReference>
<dbReference type="Pfam" id="PF04616">
    <property type="entry name" value="Glyco_hydro_43"/>
    <property type="match status" value="1"/>
</dbReference>
<evidence type="ECO:0000259" key="6">
    <source>
        <dbReference type="Pfam" id="PF14200"/>
    </source>
</evidence>
<dbReference type="SUPFAM" id="SSF50370">
    <property type="entry name" value="Ricin B-like lectins"/>
    <property type="match status" value="1"/>
</dbReference>
<protein>
    <submittedName>
        <fullName evidence="8">Endo-arabinase-like protein</fullName>
    </submittedName>
</protein>
<keyword evidence="3" id="KW-0378">Hydrolase</keyword>
<sequence length="708" mass="77067">MNMDFKFTKLIKNISSKFLAFVLICAMLFSLGFTDNNIAYAAASSSTTSTTTRVSVHDPSIFYDSATNKYYIFGSHLGQASSTDLRNWSYLGTQGYTNTSLYGAPTFEGYYYIKNKNSSLYLDITDGSNADGAKIRQWTYNGSEAQKFKIVYYGSGYYYILTGASAYASCVDITDGSTADGANVIQWKYWGGTPQLYKIQQNSDGTVSFLTKGTNGASALDVFEGSTTAGGNICQWSFWGGEMQKWELVKAGGTGNPSRNTNAPLISALSTSFGWAGYNDQDSSGGTAVWAPDPIYNPSYVWADGSKGAYMMYYCTSSTYIRSCIGYAVSKSVTGPYQYVDTVIYSGFTSSDNNVTTTSSLGTKTVNTSYKNTNIPELIDKGILTGTRSGWFNNGAYNNSLFPNAIDPTLVFDKSGKLWMTYGSWSGGIYILQIDTATGQPIYPRTSSGNTDGYFGTRIAGGYGKSGEAPYIVYDSASGYYYLYVTYGWLGKDGGYHIRLYRSSTINGNYVDAAGNSAIFTSSTNQANIGIKLFGNYKFSSIPTGYKSGGHNSAFIDTDGQRYLVYHTRFNNGTEMHEVRVHQQFLNADKWPVTAVYEYLGSTISSTGYSTSDMCGTYQFINMGKDATTANVGMLTTQSVTLNSNGTITGSVTGTWSYTSGSYYCSMVIGGVTYKGVFFKQKDESSSHTSVMTFSLIGTNNQSIWGSK</sequence>
<dbReference type="CDD" id="cd00161">
    <property type="entry name" value="beta-trefoil_Ricin-like"/>
    <property type="match status" value="1"/>
</dbReference>
<comment type="similarity">
    <text evidence="2">Belongs to the glycosyl hydrolase 43 family.</text>
</comment>
<keyword evidence="4" id="KW-0326">Glycosidase</keyword>
<dbReference type="InterPro" id="IPR023296">
    <property type="entry name" value="Glyco_hydro_beta-prop_sf"/>
</dbReference>
<dbReference type="GO" id="GO:0004553">
    <property type="term" value="F:hydrolase activity, hydrolyzing O-glycosyl compounds"/>
    <property type="evidence" value="ECO:0007669"/>
    <property type="project" value="InterPro"/>
</dbReference>
<evidence type="ECO:0000256" key="5">
    <source>
        <dbReference type="PIRSR" id="PIRSR606710-2"/>
    </source>
</evidence>
<proteinExistence type="inferred from homology"/>
<dbReference type="InterPro" id="IPR006710">
    <property type="entry name" value="Glyco_hydro_43"/>
</dbReference>
<dbReference type="PANTHER" id="PTHR43301">
    <property type="entry name" value="ARABINAN ENDO-1,5-ALPHA-L-ARABINOSIDASE"/>
    <property type="match status" value="1"/>
</dbReference>
<dbReference type="Gene3D" id="2.115.10.20">
    <property type="entry name" value="Glycosyl hydrolase domain, family 43"/>
    <property type="match status" value="2"/>
</dbReference>
<dbReference type="SUPFAM" id="SSF75005">
    <property type="entry name" value="Arabinanase/levansucrase/invertase"/>
    <property type="match status" value="2"/>
</dbReference>